<accession>B8FMZ4</accession>
<sequence length="107" mass="12401">MKISILRKNGHEVVDLNRRKAIRERCLNCSGWVRSDVTHCDIPHCHLYPYRMGAGPQNAKEREKAIRRYCLECMGGQRAEIAKCTCPDCSLYPYRMSQVDRSVEIQS</sequence>
<dbReference type="Proteomes" id="UP000000739">
    <property type="component" value="Chromosome"/>
</dbReference>
<proteinExistence type="predicted"/>
<protein>
    <submittedName>
        <fullName evidence="1">Uncharacterized protein</fullName>
    </submittedName>
</protein>
<dbReference type="RefSeq" id="WP_015948911.1">
    <property type="nucleotide sequence ID" value="NC_011768.1"/>
</dbReference>
<evidence type="ECO:0000313" key="1">
    <source>
        <dbReference type="EMBL" id="ACL05864.1"/>
    </source>
</evidence>
<gene>
    <name evidence="1" type="ordered locus">Dalk_4182</name>
</gene>
<dbReference type="HOGENOM" id="CLU_168140_0_0_7"/>
<dbReference type="KEGG" id="dal:Dalk_4182"/>
<evidence type="ECO:0000313" key="2">
    <source>
        <dbReference type="Proteomes" id="UP000000739"/>
    </source>
</evidence>
<dbReference type="EMBL" id="CP001322">
    <property type="protein sequence ID" value="ACL05864.1"/>
    <property type="molecule type" value="Genomic_DNA"/>
</dbReference>
<dbReference type="AlphaFoldDB" id="B8FMZ4"/>
<reference evidence="1 2" key="1">
    <citation type="journal article" date="2012" name="Environ. Microbiol.">
        <title>The genome sequence of Desulfatibacillum alkenivorans AK-01: a blueprint for anaerobic alkane oxidation.</title>
        <authorList>
            <person name="Callaghan A.V."/>
            <person name="Morris B.E."/>
            <person name="Pereira I.A."/>
            <person name="McInerney M.J."/>
            <person name="Austin R.N."/>
            <person name="Groves J.T."/>
            <person name="Kukor J.J."/>
            <person name="Suflita J.M."/>
            <person name="Young L.Y."/>
            <person name="Zylstra G.J."/>
            <person name="Wawrik B."/>
        </authorList>
    </citation>
    <scope>NUCLEOTIDE SEQUENCE [LARGE SCALE GENOMIC DNA]</scope>
    <source>
        <strain evidence="1 2">AK-01</strain>
    </source>
</reference>
<keyword evidence="2" id="KW-1185">Reference proteome</keyword>
<organism evidence="1 2">
    <name type="scientific">Desulfatibacillum aliphaticivorans</name>
    <dbReference type="NCBI Taxonomy" id="218208"/>
    <lineage>
        <taxon>Bacteria</taxon>
        <taxon>Pseudomonadati</taxon>
        <taxon>Thermodesulfobacteriota</taxon>
        <taxon>Desulfobacteria</taxon>
        <taxon>Desulfobacterales</taxon>
        <taxon>Desulfatibacillaceae</taxon>
        <taxon>Desulfatibacillum</taxon>
    </lineage>
</organism>
<name>B8FMZ4_DESAL</name>